<organism evidence="2 3">
    <name type="scientific">Streptomyces formicae</name>
    <dbReference type="NCBI Taxonomy" id="1616117"/>
    <lineage>
        <taxon>Bacteria</taxon>
        <taxon>Bacillati</taxon>
        <taxon>Actinomycetota</taxon>
        <taxon>Actinomycetes</taxon>
        <taxon>Kitasatosporales</taxon>
        <taxon>Streptomycetaceae</taxon>
        <taxon>Streptomyces</taxon>
    </lineage>
</organism>
<accession>A0ABY3WHR4</accession>
<keyword evidence="1" id="KW-0472">Membrane</keyword>
<evidence type="ECO:0008006" key="4">
    <source>
        <dbReference type="Google" id="ProtNLM"/>
    </source>
</evidence>
<dbReference type="RefSeq" id="WP_242330721.1">
    <property type="nucleotide sequence ID" value="NZ_CP071872.1"/>
</dbReference>
<gene>
    <name evidence="2" type="ORF">J4032_11755</name>
</gene>
<feature type="transmembrane region" description="Helical" evidence="1">
    <location>
        <begin position="46"/>
        <end position="72"/>
    </location>
</feature>
<dbReference type="EMBL" id="CP071872">
    <property type="protein sequence ID" value="UNM12124.1"/>
    <property type="molecule type" value="Genomic_DNA"/>
</dbReference>
<evidence type="ECO:0000256" key="1">
    <source>
        <dbReference type="SAM" id="Phobius"/>
    </source>
</evidence>
<protein>
    <recommendedName>
        <fullName evidence="4">Integral membrane protein</fullName>
    </recommendedName>
</protein>
<feature type="transmembrane region" description="Helical" evidence="1">
    <location>
        <begin position="84"/>
        <end position="103"/>
    </location>
</feature>
<name>A0ABY3WHR4_9ACTN</name>
<sequence length="117" mass="11799">MNITHARRLAARIAAAAYVTLIAAGGVAHGLAGGPESGPEGLFTTLYFASLPGSVLVIALVLLPLAAVAGGFDPDAQTGSPFGALAYLVGGALLNVGLAWGALRFVRLFVREARGAR</sequence>
<keyword evidence="1" id="KW-0812">Transmembrane</keyword>
<proteinExistence type="predicted"/>
<evidence type="ECO:0000313" key="3">
    <source>
        <dbReference type="Proteomes" id="UP000828924"/>
    </source>
</evidence>
<keyword evidence="3" id="KW-1185">Reference proteome</keyword>
<dbReference type="Proteomes" id="UP000828924">
    <property type="component" value="Chromosome"/>
</dbReference>
<evidence type="ECO:0000313" key="2">
    <source>
        <dbReference type="EMBL" id="UNM12124.1"/>
    </source>
</evidence>
<reference evidence="2 3" key="1">
    <citation type="submission" date="2021-03" db="EMBL/GenBank/DDBJ databases">
        <title>Complete genome of Streptomyces formicae strain 1H-GS9 (DSM 100524).</title>
        <authorList>
            <person name="Atanasov K.E."/>
            <person name="Altabella T."/>
            <person name="Ferrer A."/>
        </authorList>
    </citation>
    <scope>NUCLEOTIDE SEQUENCE [LARGE SCALE GENOMIC DNA]</scope>
    <source>
        <strain evidence="2 3">1H-GS9</strain>
    </source>
</reference>
<keyword evidence="1" id="KW-1133">Transmembrane helix</keyword>